<gene>
    <name evidence="1" type="ORF">FJM51_06880</name>
</gene>
<reference evidence="1 2" key="1">
    <citation type="submission" date="2019-06" db="EMBL/GenBank/DDBJ databases">
        <title>A novel bacterium of genus Amaricoccus, isolated from marine sediment.</title>
        <authorList>
            <person name="Huang H."/>
            <person name="Mo K."/>
            <person name="Hu Y."/>
        </authorList>
    </citation>
    <scope>NUCLEOTIDE SEQUENCE [LARGE SCALE GENOMIC DNA]</scope>
    <source>
        <strain evidence="1 2">HB172011</strain>
    </source>
</reference>
<evidence type="ECO:0000313" key="2">
    <source>
        <dbReference type="Proteomes" id="UP000319255"/>
    </source>
</evidence>
<name>A0A501WVJ1_9RHOB</name>
<protein>
    <submittedName>
        <fullName evidence="1">Uncharacterized protein</fullName>
    </submittedName>
</protein>
<keyword evidence="2" id="KW-1185">Reference proteome</keyword>
<proteinExistence type="predicted"/>
<dbReference type="AlphaFoldDB" id="A0A501WVJ1"/>
<dbReference type="Proteomes" id="UP000319255">
    <property type="component" value="Unassembled WGS sequence"/>
</dbReference>
<comment type="caution">
    <text evidence="1">The sequence shown here is derived from an EMBL/GenBank/DDBJ whole genome shotgun (WGS) entry which is preliminary data.</text>
</comment>
<accession>A0A501WVJ1</accession>
<sequence length="77" mass="8746">MIELVFLACLRTDPADCQEKVVKFMPAASAALCMYQAQPELASWVNSHPERSIAKWRCREMRESVAERNDPLAQPPL</sequence>
<evidence type="ECO:0000313" key="1">
    <source>
        <dbReference type="EMBL" id="TPE52144.1"/>
    </source>
</evidence>
<organism evidence="1 2">
    <name type="scientific">Amaricoccus solimangrovi</name>
    <dbReference type="NCBI Taxonomy" id="2589815"/>
    <lineage>
        <taxon>Bacteria</taxon>
        <taxon>Pseudomonadati</taxon>
        <taxon>Pseudomonadota</taxon>
        <taxon>Alphaproteobacteria</taxon>
        <taxon>Rhodobacterales</taxon>
        <taxon>Paracoccaceae</taxon>
        <taxon>Amaricoccus</taxon>
    </lineage>
</organism>
<dbReference type="EMBL" id="VFRP01000004">
    <property type="protein sequence ID" value="TPE52144.1"/>
    <property type="molecule type" value="Genomic_DNA"/>
</dbReference>
<dbReference type="OrthoDB" id="7363897at2"/>